<protein>
    <submittedName>
        <fullName evidence="9">AI-2E family transporter</fullName>
    </submittedName>
</protein>
<name>A0AAW5QYV6_9HYPH</name>
<sequence length="366" mass="39468">MTFQKQALFWTAGLAAFILALYVLSPVLLPFVAGMALAYALDPLADRLEKLGLSRLVATVVILVVFALVFLVVLIALVPVLSHQVAQFAERLPDYAHKLQQVFRDVSQSWLQMSWVRDLLGMNGPEGASPISNSGIVGQVAGWFGQLLQSLLSGGLALVNLVALLTVTPVVAFYLLNDWDRMIARIDSWLPRDHAETIRSLARQIDEALAGFVRGQGLVCLTLGIFYAAGLSLVGLNFGLLIGLGAGLISFIPYVGSIAGFLVSIGVASVQFWPDWLMIAAVAVVFFVGQFLEGNVLQPKLVGGHVGLHPVWLMFALFAFGYLFGFVGMLIAVPLAAAVGVLARFGLRQYLDSRFYTGSDSDAPRS</sequence>
<keyword evidence="5 8" id="KW-0812">Transmembrane</keyword>
<dbReference type="PANTHER" id="PTHR21716">
    <property type="entry name" value="TRANSMEMBRANE PROTEIN"/>
    <property type="match status" value="1"/>
</dbReference>
<feature type="transmembrane region" description="Helical" evidence="8">
    <location>
        <begin position="218"/>
        <end position="242"/>
    </location>
</feature>
<feature type="transmembrane region" description="Helical" evidence="8">
    <location>
        <begin position="248"/>
        <end position="268"/>
    </location>
</feature>
<feature type="transmembrane region" description="Helical" evidence="8">
    <location>
        <begin position="53"/>
        <end position="78"/>
    </location>
</feature>
<evidence type="ECO:0000256" key="3">
    <source>
        <dbReference type="ARBA" id="ARBA00022448"/>
    </source>
</evidence>
<evidence type="ECO:0000256" key="4">
    <source>
        <dbReference type="ARBA" id="ARBA00022475"/>
    </source>
</evidence>
<comment type="similarity">
    <text evidence="2">Belongs to the autoinducer-2 exporter (AI-2E) (TC 2.A.86) family.</text>
</comment>
<dbReference type="GO" id="GO:0055085">
    <property type="term" value="P:transmembrane transport"/>
    <property type="evidence" value="ECO:0007669"/>
    <property type="project" value="TreeGrafter"/>
</dbReference>
<evidence type="ECO:0000313" key="10">
    <source>
        <dbReference type="Proteomes" id="UP001320898"/>
    </source>
</evidence>
<evidence type="ECO:0000313" key="9">
    <source>
        <dbReference type="EMBL" id="MCT8973236.1"/>
    </source>
</evidence>
<dbReference type="Pfam" id="PF01594">
    <property type="entry name" value="AI-2E_transport"/>
    <property type="match status" value="1"/>
</dbReference>
<keyword evidence="3" id="KW-0813">Transport</keyword>
<reference evidence="9 10" key="1">
    <citation type="submission" date="2022-04" db="EMBL/GenBank/DDBJ databases">
        <authorList>
            <person name="Ye Y.-Q."/>
            <person name="Du Z.-J."/>
        </authorList>
    </citation>
    <scope>NUCLEOTIDE SEQUENCE [LARGE SCALE GENOMIC DNA]</scope>
    <source>
        <strain evidence="9 10">A6E488</strain>
    </source>
</reference>
<feature type="transmembrane region" description="Helical" evidence="8">
    <location>
        <begin position="275"/>
        <end position="292"/>
    </location>
</feature>
<keyword evidence="10" id="KW-1185">Reference proteome</keyword>
<dbReference type="AlphaFoldDB" id="A0AAW5QYV6"/>
<dbReference type="Proteomes" id="UP001320898">
    <property type="component" value="Unassembled WGS sequence"/>
</dbReference>
<keyword evidence="4" id="KW-1003">Cell membrane</keyword>
<feature type="transmembrane region" description="Helical" evidence="8">
    <location>
        <begin position="151"/>
        <end position="176"/>
    </location>
</feature>
<feature type="transmembrane region" description="Helical" evidence="8">
    <location>
        <begin position="12"/>
        <end position="41"/>
    </location>
</feature>
<organism evidence="9 10">
    <name type="scientific">Microbaculum marinisediminis</name>
    <dbReference type="NCBI Taxonomy" id="2931392"/>
    <lineage>
        <taxon>Bacteria</taxon>
        <taxon>Pseudomonadati</taxon>
        <taxon>Pseudomonadota</taxon>
        <taxon>Alphaproteobacteria</taxon>
        <taxon>Hyphomicrobiales</taxon>
        <taxon>Tepidamorphaceae</taxon>
        <taxon>Microbaculum</taxon>
    </lineage>
</organism>
<evidence type="ECO:0000256" key="1">
    <source>
        <dbReference type="ARBA" id="ARBA00004651"/>
    </source>
</evidence>
<dbReference type="InterPro" id="IPR002549">
    <property type="entry name" value="AI-2E-like"/>
</dbReference>
<gene>
    <name evidence="9" type="ORF">MUB46_15335</name>
</gene>
<evidence type="ECO:0000256" key="6">
    <source>
        <dbReference type="ARBA" id="ARBA00022989"/>
    </source>
</evidence>
<comment type="caution">
    <text evidence="9">The sequence shown here is derived from an EMBL/GenBank/DDBJ whole genome shotgun (WGS) entry which is preliminary data.</text>
</comment>
<keyword evidence="7 8" id="KW-0472">Membrane</keyword>
<evidence type="ECO:0000256" key="7">
    <source>
        <dbReference type="ARBA" id="ARBA00023136"/>
    </source>
</evidence>
<evidence type="ECO:0000256" key="5">
    <source>
        <dbReference type="ARBA" id="ARBA00022692"/>
    </source>
</evidence>
<keyword evidence="6 8" id="KW-1133">Transmembrane helix</keyword>
<accession>A0AAW5QYV6</accession>
<dbReference type="PANTHER" id="PTHR21716:SF53">
    <property type="entry name" value="PERMEASE PERM-RELATED"/>
    <property type="match status" value="1"/>
</dbReference>
<dbReference type="RefSeq" id="WP_261616815.1">
    <property type="nucleotide sequence ID" value="NZ_JALIDZ010000006.1"/>
</dbReference>
<feature type="transmembrane region" description="Helical" evidence="8">
    <location>
        <begin position="312"/>
        <end position="345"/>
    </location>
</feature>
<comment type="subcellular location">
    <subcellularLocation>
        <location evidence="1">Cell membrane</location>
        <topology evidence="1">Multi-pass membrane protein</topology>
    </subcellularLocation>
</comment>
<evidence type="ECO:0000256" key="2">
    <source>
        <dbReference type="ARBA" id="ARBA00009773"/>
    </source>
</evidence>
<dbReference type="GO" id="GO:0005886">
    <property type="term" value="C:plasma membrane"/>
    <property type="evidence" value="ECO:0007669"/>
    <property type="project" value="UniProtKB-SubCell"/>
</dbReference>
<dbReference type="EMBL" id="JALIDZ010000006">
    <property type="protein sequence ID" value="MCT8973236.1"/>
    <property type="molecule type" value="Genomic_DNA"/>
</dbReference>
<proteinExistence type="inferred from homology"/>
<evidence type="ECO:0000256" key="8">
    <source>
        <dbReference type="SAM" id="Phobius"/>
    </source>
</evidence>